<dbReference type="GO" id="GO:0003676">
    <property type="term" value="F:nucleic acid binding"/>
    <property type="evidence" value="ECO:0007669"/>
    <property type="project" value="InterPro"/>
</dbReference>
<dbReference type="SMART" id="SM00479">
    <property type="entry name" value="EXOIII"/>
    <property type="match status" value="1"/>
</dbReference>
<proteinExistence type="predicted"/>
<comment type="caution">
    <text evidence="3">The sequence shown here is derived from an EMBL/GenBank/DDBJ whole genome shotgun (WGS) entry which is preliminary data.</text>
</comment>
<dbReference type="AlphaFoldDB" id="A0A0F9N268"/>
<dbReference type="InterPro" id="IPR036397">
    <property type="entry name" value="RNaseH_sf"/>
</dbReference>
<name>A0A0F9N268_9ZZZZ</name>
<organism evidence="3">
    <name type="scientific">marine sediment metagenome</name>
    <dbReference type="NCBI Taxonomy" id="412755"/>
    <lineage>
        <taxon>unclassified sequences</taxon>
        <taxon>metagenomes</taxon>
        <taxon>ecological metagenomes</taxon>
    </lineage>
</organism>
<reference evidence="3" key="1">
    <citation type="journal article" date="2015" name="Nature">
        <title>Complex archaea that bridge the gap between prokaryotes and eukaryotes.</title>
        <authorList>
            <person name="Spang A."/>
            <person name="Saw J.H."/>
            <person name="Jorgensen S.L."/>
            <person name="Zaremba-Niedzwiedzka K."/>
            <person name="Martijn J."/>
            <person name="Lind A.E."/>
            <person name="van Eijk R."/>
            <person name="Schleper C."/>
            <person name="Guy L."/>
            <person name="Ettema T.J."/>
        </authorList>
    </citation>
    <scope>NUCLEOTIDE SEQUENCE</scope>
</reference>
<dbReference type="SUPFAM" id="SSF53098">
    <property type="entry name" value="Ribonuclease H-like"/>
    <property type="match status" value="1"/>
</dbReference>
<dbReference type="EMBL" id="LAZR01003900">
    <property type="protein sequence ID" value="KKN13650.1"/>
    <property type="molecule type" value="Genomic_DNA"/>
</dbReference>
<dbReference type="Gene3D" id="3.30.420.10">
    <property type="entry name" value="Ribonuclease H-like superfamily/Ribonuclease H"/>
    <property type="match status" value="1"/>
</dbReference>
<dbReference type="InterPro" id="IPR013520">
    <property type="entry name" value="Ribonucl_H"/>
</dbReference>
<dbReference type="InterPro" id="IPR012337">
    <property type="entry name" value="RNaseH-like_sf"/>
</dbReference>
<evidence type="ECO:0000256" key="1">
    <source>
        <dbReference type="SAM" id="MobiDB-lite"/>
    </source>
</evidence>
<gene>
    <name evidence="3" type="ORF">LCGC14_1004220</name>
</gene>
<evidence type="ECO:0000259" key="2">
    <source>
        <dbReference type="SMART" id="SM00479"/>
    </source>
</evidence>
<feature type="compositionally biased region" description="Basic residues" evidence="1">
    <location>
        <begin position="1"/>
        <end position="19"/>
    </location>
</feature>
<feature type="region of interest" description="Disordered" evidence="1">
    <location>
        <begin position="1"/>
        <end position="25"/>
    </location>
</feature>
<sequence>MGQHRTNKTCRKQRRKQQRRSADTDRAFVRFMAGVDREAQDAARKRKENQMIWISVDVEADGPIPGDYSMTEVGAVIVEPSLDRTFHGKLRPISNKWVPGALAVSGYSREETMNFDNPQTVMENFAAWLNEASGGKRVGFIADNNGFDWMFCCWYFHHFTGQNPFGHSSTNLGSLYKGMQRDMRQNFKHLRKIKHTHNPVDDARGNAEALLTMQVEMGLKIKLG</sequence>
<evidence type="ECO:0000313" key="3">
    <source>
        <dbReference type="EMBL" id="KKN13650.1"/>
    </source>
</evidence>
<protein>
    <recommendedName>
        <fullName evidence="2">Exonuclease domain-containing protein</fullName>
    </recommendedName>
</protein>
<accession>A0A0F9N268</accession>
<feature type="domain" description="Exonuclease" evidence="2">
    <location>
        <begin position="52"/>
        <end position="219"/>
    </location>
</feature>